<evidence type="ECO:0000313" key="2">
    <source>
        <dbReference type="Proteomes" id="UP000238375"/>
    </source>
</evidence>
<dbReference type="RefSeq" id="WP_146141397.1">
    <property type="nucleotide sequence ID" value="NZ_PVTE01000006.1"/>
</dbReference>
<reference evidence="1 2" key="1">
    <citation type="submission" date="2018-03" db="EMBL/GenBank/DDBJ databases">
        <title>Genomic Encyclopedia of Archaeal and Bacterial Type Strains, Phase II (KMG-II): from individual species to whole genera.</title>
        <authorList>
            <person name="Goeker M."/>
        </authorList>
    </citation>
    <scope>NUCLEOTIDE SEQUENCE [LARGE SCALE GENOMIC DNA]</scope>
    <source>
        <strain evidence="1 2">DSM 28354</strain>
    </source>
</reference>
<dbReference type="AlphaFoldDB" id="A0A2T0T601"/>
<comment type="caution">
    <text evidence="1">The sequence shown here is derived from an EMBL/GenBank/DDBJ whole genome shotgun (WGS) entry which is preliminary data.</text>
</comment>
<organism evidence="1 2">
    <name type="scientific">Spirosoma oryzae</name>
    <dbReference type="NCBI Taxonomy" id="1469603"/>
    <lineage>
        <taxon>Bacteria</taxon>
        <taxon>Pseudomonadati</taxon>
        <taxon>Bacteroidota</taxon>
        <taxon>Cytophagia</taxon>
        <taxon>Cytophagales</taxon>
        <taxon>Cytophagaceae</taxon>
        <taxon>Spirosoma</taxon>
    </lineage>
</organism>
<gene>
    <name evidence="1" type="ORF">CLV58_106279</name>
</gene>
<sequence>METQNLWPDFAVEPVKSPKDILKEQANHLIHKTNNVLSAEVETVDFPTREIVHTFSIIAPALSNYRYKLLAIEHGAFVYPVNISWANGNVEAKNQQQFIDILSNIFSEPETVRVISSLLAQSLTE</sequence>
<name>A0A2T0T601_9BACT</name>
<dbReference type="OrthoDB" id="962191at2"/>
<protein>
    <submittedName>
        <fullName evidence="1">Uncharacterized protein</fullName>
    </submittedName>
</protein>
<dbReference type="EMBL" id="PVTE01000006">
    <property type="protein sequence ID" value="PRY41092.1"/>
    <property type="molecule type" value="Genomic_DNA"/>
</dbReference>
<keyword evidence="2" id="KW-1185">Reference proteome</keyword>
<proteinExistence type="predicted"/>
<dbReference type="Proteomes" id="UP000238375">
    <property type="component" value="Unassembled WGS sequence"/>
</dbReference>
<accession>A0A2T0T601</accession>
<evidence type="ECO:0000313" key="1">
    <source>
        <dbReference type="EMBL" id="PRY41092.1"/>
    </source>
</evidence>